<dbReference type="OrthoDB" id="1492512at2"/>
<feature type="binding site" evidence="7">
    <location>
        <position position="695"/>
    </location>
    <ligand>
        <name>Zn(2+)</name>
        <dbReference type="ChEBI" id="CHEBI:29105"/>
    </ligand>
</feature>
<feature type="binding site" evidence="7">
    <location>
        <position position="649"/>
    </location>
    <ligand>
        <name>Zn(2+)</name>
        <dbReference type="ChEBI" id="CHEBI:29105"/>
    </ligand>
</feature>
<dbReference type="PANTHER" id="PTHR43289">
    <property type="entry name" value="MITOGEN-ACTIVATED PROTEIN KINASE KINASE KINASE 20-RELATED"/>
    <property type="match status" value="1"/>
</dbReference>
<dbReference type="PRINTS" id="PR01950">
    <property type="entry name" value="LANCSUPER"/>
</dbReference>
<dbReference type="EMBL" id="CP034587">
    <property type="protein sequence ID" value="AZQ74379.1"/>
    <property type="molecule type" value="Genomic_DNA"/>
</dbReference>
<dbReference type="Gene3D" id="1.50.10.10">
    <property type="match status" value="1"/>
</dbReference>
<evidence type="ECO:0000256" key="7">
    <source>
        <dbReference type="PIRSR" id="PIRSR607822-1"/>
    </source>
</evidence>
<evidence type="ECO:0000256" key="6">
    <source>
        <dbReference type="ARBA" id="ARBA00022840"/>
    </source>
</evidence>
<dbReference type="GO" id="GO:0004674">
    <property type="term" value="F:protein serine/threonine kinase activity"/>
    <property type="evidence" value="ECO:0007669"/>
    <property type="project" value="UniProtKB-KW"/>
</dbReference>
<keyword evidence="7" id="KW-0479">Metal-binding</keyword>
<evidence type="ECO:0000256" key="5">
    <source>
        <dbReference type="ARBA" id="ARBA00022777"/>
    </source>
</evidence>
<dbReference type="Pfam" id="PF05147">
    <property type="entry name" value="LANC_like"/>
    <property type="match status" value="1"/>
</dbReference>
<evidence type="ECO:0000259" key="9">
    <source>
        <dbReference type="PROSITE" id="PS50011"/>
    </source>
</evidence>
<dbReference type="InterPro" id="IPR007822">
    <property type="entry name" value="LANC-like"/>
</dbReference>
<reference evidence="10 11" key="1">
    <citation type="submission" date="2018-12" db="EMBL/GenBank/DDBJ databases">
        <title>The whole draft genome of Streptomyce luteoverticillatus CGMCC 15060.</title>
        <authorList>
            <person name="Feng Z."/>
            <person name="Chen G."/>
            <person name="Zhang J."/>
            <person name="Zhu H."/>
            <person name="Yu X."/>
            <person name="Zhang W."/>
            <person name="Zhang X."/>
        </authorList>
    </citation>
    <scope>NUCLEOTIDE SEQUENCE [LARGE SCALE GENOMIC DNA]</scope>
    <source>
        <strain evidence="10 11">CGMCC 15060</strain>
    </source>
</reference>
<dbReference type="InterPro" id="IPR057929">
    <property type="entry name" value="RamC_N"/>
</dbReference>
<dbReference type="Pfam" id="PF00069">
    <property type="entry name" value="Pkinase"/>
    <property type="match status" value="1"/>
</dbReference>
<evidence type="ECO:0000256" key="4">
    <source>
        <dbReference type="ARBA" id="ARBA00022741"/>
    </source>
</evidence>
<proteinExistence type="predicted"/>
<dbReference type="SUPFAM" id="SSF56112">
    <property type="entry name" value="Protein kinase-like (PK-like)"/>
    <property type="match status" value="1"/>
</dbReference>
<dbReference type="GO" id="GO:0031179">
    <property type="term" value="P:peptide modification"/>
    <property type="evidence" value="ECO:0007669"/>
    <property type="project" value="InterPro"/>
</dbReference>
<dbReference type="AlphaFoldDB" id="A0A3Q9G2E0"/>
<dbReference type="SMART" id="SM01260">
    <property type="entry name" value="LANC_like"/>
    <property type="match status" value="1"/>
</dbReference>
<dbReference type="Proteomes" id="UP000267900">
    <property type="component" value="Chromosome"/>
</dbReference>
<dbReference type="RefSeq" id="WP_126916881.1">
    <property type="nucleotide sequence ID" value="NZ_CP034587.1"/>
</dbReference>
<protein>
    <recommendedName>
        <fullName evidence="1">non-specific serine/threonine protein kinase</fullName>
        <ecNumber evidence="1">2.7.11.1</ecNumber>
    </recommendedName>
</protein>
<dbReference type="EC" id="2.7.11.1" evidence="1"/>
<dbReference type="PANTHER" id="PTHR43289:SF6">
    <property type="entry name" value="SERINE_THREONINE-PROTEIN KINASE NEKL-3"/>
    <property type="match status" value="1"/>
</dbReference>
<dbReference type="Gene3D" id="1.10.510.10">
    <property type="entry name" value="Transferase(Phosphotransferase) domain 1"/>
    <property type="match status" value="1"/>
</dbReference>
<keyword evidence="2" id="KW-0723">Serine/threonine-protein kinase</keyword>
<dbReference type="Gene3D" id="3.30.200.20">
    <property type="entry name" value="Phosphorylase Kinase, domain 1"/>
    <property type="match status" value="1"/>
</dbReference>
<feature type="domain" description="Protein kinase" evidence="9">
    <location>
        <begin position="116"/>
        <end position="389"/>
    </location>
</feature>
<dbReference type="SMART" id="SM00220">
    <property type="entry name" value="S_TKc"/>
    <property type="match status" value="1"/>
</dbReference>
<dbReference type="SUPFAM" id="SSF158745">
    <property type="entry name" value="LanC-like"/>
    <property type="match status" value="1"/>
</dbReference>
<dbReference type="PROSITE" id="PS50011">
    <property type="entry name" value="PROTEIN_KINASE_DOM"/>
    <property type="match status" value="1"/>
</dbReference>
<dbReference type="GO" id="GO:0046872">
    <property type="term" value="F:metal ion binding"/>
    <property type="evidence" value="ECO:0007669"/>
    <property type="project" value="UniProtKB-KW"/>
</dbReference>
<evidence type="ECO:0000313" key="10">
    <source>
        <dbReference type="EMBL" id="AZQ74379.1"/>
    </source>
</evidence>
<keyword evidence="7" id="KW-0862">Zinc</keyword>
<evidence type="ECO:0000256" key="3">
    <source>
        <dbReference type="ARBA" id="ARBA00022679"/>
    </source>
</evidence>
<evidence type="ECO:0000256" key="2">
    <source>
        <dbReference type="ARBA" id="ARBA00022527"/>
    </source>
</evidence>
<gene>
    <name evidence="10" type="ORF">EKH77_27055</name>
</gene>
<keyword evidence="11" id="KW-1185">Reference proteome</keyword>
<dbReference type="Pfam" id="PF25816">
    <property type="entry name" value="RamC_N"/>
    <property type="match status" value="1"/>
</dbReference>
<evidence type="ECO:0000256" key="8">
    <source>
        <dbReference type="SAM" id="MobiDB-lite"/>
    </source>
</evidence>
<feature type="region of interest" description="Disordered" evidence="8">
    <location>
        <begin position="381"/>
        <end position="407"/>
    </location>
</feature>
<keyword evidence="6" id="KW-0067">ATP-binding</keyword>
<organism evidence="10 11">
    <name type="scientific">Streptomyces luteoverticillatus</name>
    <name type="common">Streptoverticillium luteoverticillatus</name>
    <dbReference type="NCBI Taxonomy" id="66425"/>
    <lineage>
        <taxon>Bacteria</taxon>
        <taxon>Bacillati</taxon>
        <taxon>Actinomycetota</taxon>
        <taxon>Actinomycetes</taxon>
        <taxon>Kitasatosporales</taxon>
        <taxon>Streptomycetaceae</taxon>
        <taxon>Streptomyces</taxon>
    </lineage>
</organism>
<dbReference type="InterPro" id="IPR011009">
    <property type="entry name" value="Kinase-like_dom_sf"/>
</dbReference>
<dbReference type="GO" id="GO:0005524">
    <property type="term" value="F:ATP binding"/>
    <property type="evidence" value="ECO:0007669"/>
    <property type="project" value="UniProtKB-KW"/>
</dbReference>
<dbReference type="InterPro" id="IPR012341">
    <property type="entry name" value="6hp_glycosidase-like_sf"/>
</dbReference>
<evidence type="ECO:0000256" key="1">
    <source>
        <dbReference type="ARBA" id="ARBA00012513"/>
    </source>
</evidence>
<name>A0A3Q9G2E0_STRLT</name>
<dbReference type="InterPro" id="IPR000719">
    <property type="entry name" value="Prot_kinase_dom"/>
</dbReference>
<sequence length="799" mass="83979">MGKAVTVYPDQGRPETAVALAGALADALSGLAAPVVRSDRRVRADAPVHYRYGPFLPRYRFDDDGRAELVVTGPEGHEFPGAAGPVYRCPPWVTDPFTTSSAGTAVASGVLLGGRYRPVAGIQRTARGNVYRAEDTRTGAPVVIKEAYAWVDEKSDGHDVRGHLRNERRILEVLDGMPGVPRFVDHFRHGEDEFLVTGDLGEETLSADVAARGLYLDPGDTRPPLVARADGRTLSGLAEGLLRLLDRIHARGVIVRDLAPKNVVISPDGGLHLIDFDLAHHAGVQCAGHTPGYAPPGQRDNPPARAEDDYYALGATLFHAATGLQPVVADDGEQPCTAATLDCLTAVHPALTSGEAKGALALIPGLLSEESAARAEAAAALRAGPPPRTVARRSAHAAPAPPPACTDERLTASAERLLHRLHRHAARPADDTGTPLPTCVYRGTAGVAMELLQHPDTTSRQGALRLARRAARPGPAGTPPPGLMFGGTGTAVVLATTATHPGAADAEDLLHAAHRLAPPDPSRLPSAADARDDHTHGLAGIGTAHLLLATLTGDDRHLDVADACARRLLDAGCRRAADTPGSGASALHGFAHGTAGLVAFALAHRSALGPDRRTDRALEDWIAQLARQTRQSIADTTGPGVRPLAGSWCQGLSGMGTALLRAAHDLDRPDYADLAERAARAALHVAPRMTAVNQCCGLAGLGEFLLDLARTTGRPDHWRARARHVAALVLTRSPDPGREPALCHDPRPVDDPSADRRTAWATGDAGVLGFLRRLRDDGDRLWTPAASARVPRVSGPGTV</sequence>
<keyword evidence="4" id="KW-0547">Nucleotide-binding</keyword>
<dbReference type="GO" id="GO:0005975">
    <property type="term" value="P:carbohydrate metabolic process"/>
    <property type="evidence" value="ECO:0007669"/>
    <property type="project" value="InterPro"/>
</dbReference>
<evidence type="ECO:0000313" key="11">
    <source>
        <dbReference type="Proteomes" id="UP000267900"/>
    </source>
</evidence>
<keyword evidence="3" id="KW-0808">Transferase</keyword>
<keyword evidence="5" id="KW-0418">Kinase</keyword>
<accession>A0A3Q9G2E0</accession>